<dbReference type="PANTHER" id="PTHR31196">
    <property type="entry name" value="RNA POLYMERASE II NUCLEAR LOCALIZATION PROTEIN SLC7A6OS-RELATED"/>
    <property type="match status" value="1"/>
</dbReference>
<evidence type="ECO:0000256" key="10">
    <source>
        <dbReference type="SAM" id="MobiDB-lite"/>
    </source>
</evidence>
<evidence type="ECO:0000256" key="5">
    <source>
        <dbReference type="ARBA" id="ARBA00017036"/>
    </source>
</evidence>
<keyword evidence="6" id="KW-0813">Transport</keyword>
<protein>
    <recommendedName>
        <fullName evidence="5">Probable RNA polymerase II nuclear localization protein SLC7A6OS</fullName>
    </recommendedName>
</protein>
<evidence type="ECO:0000256" key="2">
    <source>
        <dbReference type="ARBA" id="ARBA00004123"/>
    </source>
</evidence>
<reference evidence="12 13" key="1">
    <citation type="submission" date="2024-09" db="EMBL/GenBank/DDBJ databases">
        <title>Chromosome-scale assembly of Riccia sorocarpa.</title>
        <authorList>
            <person name="Paukszto L."/>
        </authorList>
    </citation>
    <scope>NUCLEOTIDE SEQUENCE [LARGE SCALE GENOMIC DNA]</scope>
    <source>
        <strain evidence="12">LP-2024</strain>
        <tissue evidence="12">Aerial parts of the thallus</tissue>
    </source>
</reference>
<feature type="compositionally biased region" description="Acidic residues" evidence="10">
    <location>
        <begin position="65"/>
        <end position="75"/>
    </location>
</feature>
<feature type="region of interest" description="Disordered" evidence="10">
    <location>
        <begin position="61"/>
        <end position="134"/>
    </location>
</feature>
<dbReference type="AlphaFoldDB" id="A0ABD3I3Q4"/>
<evidence type="ECO:0000259" key="11">
    <source>
        <dbReference type="Pfam" id="PF08574"/>
    </source>
</evidence>
<feature type="compositionally biased region" description="Acidic residues" evidence="10">
    <location>
        <begin position="83"/>
        <end position="95"/>
    </location>
</feature>
<keyword evidence="9" id="KW-0539">Nucleus</keyword>
<feature type="compositionally biased region" description="Acidic residues" evidence="10">
    <location>
        <begin position="111"/>
        <end position="124"/>
    </location>
</feature>
<sequence>MDGVYGRRKSFSRVFIRDDVPAEEFVYDVYTLDEEMEKHDDGEVAYYPTIQVIDHHSYDWREANDSDYDSEDSNDENNPNNDYPEEEDVDSEDGVLSDGSGYPFDDPYAQESEEYDTSISDDETDRNMIWRPRK</sequence>
<keyword evidence="7" id="KW-0963">Cytoplasm</keyword>
<dbReference type="Proteomes" id="UP001633002">
    <property type="component" value="Unassembled WGS sequence"/>
</dbReference>
<dbReference type="InterPro" id="IPR013883">
    <property type="entry name" value="TF_Iwr1_dom"/>
</dbReference>
<dbReference type="GO" id="GO:0005737">
    <property type="term" value="C:cytoplasm"/>
    <property type="evidence" value="ECO:0007669"/>
    <property type="project" value="UniProtKB-SubCell"/>
</dbReference>
<comment type="similarity">
    <text evidence="4">Belongs to the IWR1/SLC7A6OS family.</text>
</comment>
<feature type="domain" description="Transcription factor Iwr1" evidence="11">
    <location>
        <begin position="23"/>
        <end position="87"/>
    </location>
</feature>
<evidence type="ECO:0000256" key="7">
    <source>
        <dbReference type="ARBA" id="ARBA00022490"/>
    </source>
</evidence>
<evidence type="ECO:0000313" key="13">
    <source>
        <dbReference type="Proteomes" id="UP001633002"/>
    </source>
</evidence>
<proteinExistence type="inferred from homology"/>
<evidence type="ECO:0000256" key="3">
    <source>
        <dbReference type="ARBA" id="ARBA00004496"/>
    </source>
</evidence>
<evidence type="ECO:0000313" key="12">
    <source>
        <dbReference type="EMBL" id="KAL3697047.1"/>
    </source>
</evidence>
<evidence type="ECO:0000256" key="6">
    <source>
        <dbReference type="ARBA" id="ARBA00022448"/>
    </source>
</evidence>
<comment type="function">
    <text evidence="1">Directs RNA polymerase II nuclear import.</text>
</comment>
<keyword evidence="8" id="KW-0653">Protein transport</keyword>
<evidence type="ECO:0000256" key="8">
    <source>
        <dbReference type="ARBA" id="ARBA00022927"/>
    </source>
</evidence>
<evidence type="ECO:0000256" key="4">
    <source>
        <dbReference type="ARBA" id="ARBA00010218"/>
    </source>
</evidence>
<evidence type="ECO:0000256" key="1">
    <source>
        <dbReference type="ARBA" id="ARBA00003202"/>
    </source>
</evidence>
<keyword evidence="13" id="KW-1185">Reference proteome</keyword>
<name>A0ABD3I3Q4_9MARC</name>
<comment type="caution">
    <text evidence="12">The sequence shown here is derived from an EMBL/GenBank/DDBJ whole genome shotgun (WGS) entry which is preliminary data.</text>
</comment>
<dbReference type="InterPro" id="IPR040218">
    <property type="entry name" value="SLC7A6OS"/>
</dbReference>
<accession>A0ABD3I3Q4</accession>
<dbReference type="EMBL" id="JBJQOH010000002">
    <property type="protein sequence ID" value="KAL3697047.1"/>
    <property type="molecule type" value="Genomic_DNA"/>
</dbReference>
<comment type="subcellular location">
    <subcellularLocation>
        <location evidence="3">Cytoplasm</location>
    </subcellularLocation>
    <subcellularLocation>
        <location evidence="2">Nucleus</location>
    </subcellularLocation>
</comment>
<organism evidence="12 13">
    <name type="scientific">Riccia sorocarpa</name>
    <dbReference type="NCBI Taxonomy" id="122646"/>
    <lineage>
        <taxon>Eukaryota</taxon>
        <taxon>Viridiplantae</taxon>
        <taxon>Streptophyta</taxon>
        <taxon>Embryophyta</taxon>
        <taxon>Marchantiophyta</taxon>
        <taxon>Marchantiopsida</taxon>
        <taxon>Marchantiidae</taxon>
        <taxon>Marchantiales</taxon>
        <taxon>Ricciaceae</taxon>
        <taxon>Riccia</taxon>
    </lineage>
</organism>
<gene>
    <name evidence="12" type="ORF">R1sor_011123</name>
</gene>
<dbReference type="GO" id="GO:0005634">
    <property type="term" value="C:nucleus"/>
    <property type="evidence" value="ECO:0007669"/>
    <property type="project" value="UniProtKB-SubCell"/>
</dbReference>
<dbReference type="PANTHER" id="PTHR31196:SF2">
    <property type="entry name" value="RNA POLYMERASE II NUCLEAR LOCALIZATION PROTEIN SLC7A6OS-RELATED"/>
    <property type="match status" value="1"/>
</dbReference>
<evidence type="ECO:0000256" key="9">
    <source>
        <dbReference type="ARBA" id="ARBA00023242"/>
    </source>
</evidence>
<dbReference type="GO" id="GO:0015031">
    <property type="term" value="P:protein transport"/>
    <property type="evidence" value="ECO:0007669"/>
    <property type="project" value="UniProtKB-KW"/>
</dbReference>
<dbReference type="Pfam" id="PF08574">
    <property type="entry name" value="Iwr1"/>
    <property type="match status" value="1"/>
</dbReference>